<feature type="compositionally biased region" description="Acidic residues" evidence="1">
    <location>
        <begin position="13"/>
        <end position="23"/>
    </location>
</feature>
<dbReference type="InterPro" id="IPR018800">
    <property type="entry name" value="PRCC"/>
</dbReference>
<protein>
    <submittedName>
        <fullName evidence="2">Uncharacterized protein</fullName>
    </submittedName>
</protein>
<proteinExistence type="predicted"/>
<dbReference type="GO" id="GO:0005634">
    <property type="term" value="C:nucleus"/>
    <property type="evidence" value="ECO:0007669"/>
    <property type="project" value="TreeGrafter"/>
</dbReference>
<evidence type="ECO:0000256" key="1">
    <source>
        <dbReference type="SAM" id="MobiDB-lite"/>
    </source>
</evidence>
<dbReference type="EMBL" id="WIXP02000001">
    <property type="protein sequence ID" value="KAF6216513.1"/>
    <property type="molecule type" value="Genomic_DNA"/>
</dbReference>
<feature type="compositionally biased region" description="Basic and acidic residues" evidence="1">
    <location>
        <begin position="96"/>
        <end position="107"/>
    </location>
</feature>
<dbReference type="Proteomes" id="UP000466442">
    <property type="component" value="Linkage Group LG1"/>
</dbReference>
<accession>A0A6A4KG48</accession>
<dbReference type="AlphaFoldDB" id="A0A6A4KG48"/>
<feature type="region of interest" description="Disordered" evidence="1">
    <location>
        <begin position="1"/>
        <end position="66"/>
    </location>
</feature>
<feature type="region of interest" description="Disordered" evidence="1">
    <location>
        <begin position="222"/>
        <end position="252"/>
    </location>
</feature>
<dbReference type="OrthoDB" id="206969at2759"/>
<feature type="compositionally biased region" description="Low complexity" evidence="1">
    <location>
        <begin position="181"/>
        <end position="191"/>
    </location>
</feature>
<dbReference type="PANTHER" id="PTHR13621">
    <property type="entry name" value="PROLINE-RICH PROTEIN PRCC"/>
    <property type="match status" value="1"/>
</dbReference>
<feature type="region of interest" description="Disordered" evidence="1">
    <location>
        <begin position="86"/>
        <end position="199"/>
    </location>
</feature>
<sequence length="364" mass="39426">MMSLVAYGNSDESGSDEECEPSNEDNAPSKVVLVSNKELSTSKKEASTSSKSGNPPSKVDKPLSLPSSQITSINFDLKILDKNRSQPIRITIPSLKDLEKEDETDKKPKLKPCTKGSGLFSLLPEPKNVTSSVSKGLVPQSVANAKKPQPNKLIPQKAKTKKQKSSALVDDDDEEGGEPLSSFFFSSSDDAPLPPVDIDVDIPMINSEVGSSNLVGSSNVTVDSHTSGNSSIDTRVLPQNDVPHSSSTGLSLQTSEIEEASLDSAALMKLCGPRGRRKGPDLSEIIEVSGSSLVGDTSLQLAKELSKEQPTHSFKRKSECSSLQRRKHQITYLAEQAKAQELELRNNWAQNRMTRKQTQAKYGF</sequence>
<organism evidence="2 3">
    <name type="scientific">Apolygus lucorum</name>
    <name type="common">Small green plant bug</name>
    <name type="synonym">Lygocoris lucorum</name>
    <dbReference type="NCBI Taxonomy" id="248454"/>
    <lineage>
        <taxon>Eukaryota</taxon>
        <taxon>Metazoa</taxon>
        <taxon>Ecdysozoa</taxon>
        <taxon>Arthropoda</taxon>
        <taxon>Hexapoda</taxon>
        <taxon>Insecta</taxon>
        <taxon>Pterygota</taxon>
        <taxon>Neoptera</taxon>
        <taxon>Paraneoptera</taxon>
        <taxon>Hemiptera</taxon>
        <taxon>Heteroptera</taxon>
        <taxon>Panheteroptera</taxon>
        <taxon>Cimicomorpha</taxon>
        <taxon>Miridae</taxon>
        <taxon>Mirini</taxon>
        <taxon>Apolygus</taxon>
    </lineage>
</organism>
<comment type="caution">
    <text evidence="2">The sequence shown here is derived from an EMBL/GenBank/DDBJ whole genome shotgun (WGS) entry which is preliminary data.</text>
</comment>
<dbReference type="Pfam" id="PF10253">
    <property type="entry name" value="PRCC"/>
    <property type="match status" value="1"/>
</dbReference>
<dbReference type="PANTHER" id="PTHR13621:SF2">
    <property type="entry name" value="PROLINE-RICH PROTEIN PRCC"/>
    <property type="match status" value="1"/>
</dbReference>
<reference evidence="2" key="1">
    <citation type="journal article" date="2021" name="Mol. Ecol. Resour.">
        <title>Apolygus lucorum genome provides insights into omnivorousness and mesophyll feeding.</title>
        <authorList>
            <person name="Liu Y."/>
            <person name="Liu H."/>
            <person name="Wang H."/>
            <person name="Huang T."/>
            <person name="Liu B."/>
            <person name="Yang B."/>
            <person name="Yin L."/>
            <person name="Li B."/>
            <person name="Zhang Y."/>
            <person name="Zhang S."/>
            <person name="Jiang F."/>
            <person name="Zhang X."/>
            <person name="Ren Y."/>
            <person name="Wang B."/>
            <person name="Wang S."/>
            <person name="Lu Y."/>
            <person name="Wu K."/>
            <person name="Fan W."/>
            <person name="Wang G."/>
        </authorList>
    </citation>
    <scope>NUCLEOTIDE SEQUENCE</scope>
    <source>
        <strain evidence="2">12Hb</strain>
    </source>
</reference>
<feature type="compositionally biased region" description="Polar residues" evidence="1">
    <location>
        <begin position="242"/>
        <end position="252"/>
    </location>
</feature>
<evidence type="ECO:0000313" key="3">
    <source>
        <dbReference type="Proteomes" id="UP000466442"/>
    </source>
</evidence>
<feature type="compositionally biased region" description="Polar residues" evidence="1">
    <location>
        <begin position="222"/>
        <end position="233"/>
    </location>
</feature>
<evidence type="ECO:0000313" key="2">
    <source>
        <dbReference type="EMBL" id="KAF6216513.1"/>
    </source>
</evidence>
<gene>
    <name evidence="2" type="ORF">GE061_000855</name>
</gene>
<name>A0A6A4KG48_APOLU</name>
<keyword evidence="3" id="KW-1185">Reference proteome</keyword>